<gene>
    <name evidence="2" type="ORF">AFUS01_LOCUS18896</name>
</gene>
<keyword evidence="1" id="KW-0472">Membrane</keyword>
<feature type="transmembrane region" description="Helical" evidence="1">
    <location>
        <begin position="185"/>
        <end position="203"/>
    </location>
</feature>
<sequence length="494" mass="57220">MLGPIAKNYMFRGYKAGIWFLTVPFEWEDKNKTRVRATTSKYRIFRLYENTFYQIFGVAWCGLRAFQLNRKSEESMEDLTFYVIAIIIMVGLIFPACLYLNFVRAREELVKFAYDFIDYGTEFQEKFVLPEHLARQRSKADDVTGIFLASIWYLQVIVFHSVGFTALFIPELPLLLTGTIQFPDYVYYPLVVIQAIVISAYLATWYINQSIYALPAIEYLFSLVYMLKEMELGRIHAITCISENNSRDDMKTLIALGVLISVAVNWAQGHVCSDSQYPELYRLAKNIINFPTGEWEKLPNTNATNAVEFFEIIENVKEFVEDYEEATKWLDCKTMLKNVVNSHFVHIADARPDRWVKIPKKLRQDLDTFFDSAEMAFYDRNPKGAFCKAILTQLNLHIPHAKPLMKINTTKFPKTIKEIAVSIKKLISQYEGIDKTKCSRTEFMANNVGAVAGTGLYQFKEDWGKVPAKDRKLFQDWFKSAVVMGDLKQNQFPD</sequence>
<proteinExistence type="predicted"/>
<evidence type="ECO:0000313" key="3">
    <source>
        <dbReference type="Proteomes" id="UP000708208"/>
    </source>
</evidence>
<comment type="caution">
    <text evidence="2">The sequence shown here is derived from an EMBL/GenBank/DDBJ whole genome shotgun (WGS) entry which is preliminary data.</text>
</comment>
<reference evidence="2" key="1">
    <citation type="submission" date="2021-06" db="EMBL/GenBank/DDBJ databases">
        <authorList>
            <person name="Hodson N. C."/>
            <person name="Mongue J. A."/>
            <person name="Jaron S. K."/>
        </authorList>
    </citation>
    <scope>NUCLEOTIDE SEQUENCE</scope>
</reference>
<accession>A0A8J2K701</accession>
<keyword evidence="3" id="KW-1185">Reference proteome</keyword>
<dbReference type="AlphaFoldDB" id="A0A8J2K701"/>
<organism evidence="2 3">
    <name type="scientific">Allacma fusca</name>
    <dbReference type="NCBI Taxonomy" id="39272"/>
    <lineage>
        <taxon>Eukaryota</taxon>
        <taxon>Metazoa</taxon>
        <taxon>Ecdysozoa</taxon>
        <taxon>Arthropoda</taxon>
        <taxon>Hexapoda</taxon>
        <taxon>Collembola</taxon>
        <taxon>Symphypleona</taxon>
        <taxon>Sminthuridae</taxon>
        <taxon>Allacma</taxon>
    </lineage>
</organism>
<name>A0A8J2K701_9HEXA</name>
<feature type="transmembrane region" description="Helical" evidence="1">
    <location>
        <begin position="51"/>
        <end position="67"/>
    </location>
</feature>
<dbReference type="Proteomes" id="UP000708208">
    <property type="component" value="Unassembled WGS sequence"/>
</dbReference>
<dbReference type="EMBL" id="CAJVCH010191101">
    <property type="protein sequence ID" value="CAG7730237.1"/>
    <property type="molecule type" value="Genomic_DNA"/>
</dbReference>
<keyword evidence="1" id="KW-1133">Transmembrane helix</keyword>
<evidence type="ECO:0000256" key="1">
    <source>
        <dbReference type="SAM" id="Phobius"/>
    </source>
</evidence>
<keyword evidence="1" id="KW-0812">Transmembrane</keyword>
<evidence type="ECO:0000313" key="2">
    <source>
        <dbReference type="EMBL" id="CAG7730237.1"/>
    </source>
</evidence>
<feature type="transmembrane region" description="Helical" evidence="1">
    <location>
        <begin position="79"/>
        <end position="102"/>
    </location>
</feature>
<feature type="transmembrane region" description="Helical" evidence="1">
    <location>
        <begin position="145"/>
        <end position="169"/>
    </location>
</feature>
<protein>
    <submittedName>
        <fullName evidence="2">Uncharacterized protein</fullName>
    </submittedName>
</protein>